<evidence type="ECO:0000256" key="1">
    <source>
        <dbReference type="ARBA" id="ARBA00022723"/>
    </source>
</evidence>
<keyword evidence="2 4" id="KW-0863">Zinc-finger</keyword>
<gene>
    <name evidence="6" type="ORF">GOBAR_AA38932</name>
</gene>
<dbReference type="AlphaFoldDB" id="A0A2P5VSF3"/>
<dbReference type="Pfam" id="PF04434">
    <property type="entry name" value="SWIM"/>
    <property type="match status" value="1"/>
</dbReference>
<keyword evidence="1" id="KW-0479">Metal-binding</keyword>
<protein>
    <recommendedName>
        <fullName evidence="5">SWIM-type domain-containing protein</fullName>
    </recommendedName>
</protein>
<name>A0A2P5VSF3_GOSBA</name>
<evidence type="ECO:0000313" key="7">
    <source>
        <dbReference type="Proteomes" id="UP000239757"/>
    </source>
</evidence>
<dbReference type="InterPro" id="IPR007527">
    <property type="entry name" value="Znf_SWIM"/>
</dbReference>
<reference evidence="6 7" key="1">
    <citation type="submission" date="2015-01" db="EMBL/GenBank/DDBJ databases">
        <title>Genome of allotetraploid Gossypium barbadense reveals genomic plasticity and fiber elongation in cotton evolution.</title>
        <authorList>
            <person name="Chen X."/>
            <person name="Liu X."/>
            <person name="Zhao B."/>
            <person name="Zheng H."/>
            <person name="Hu Y."/>
            <person name="Lu G."/>
            <person name="Yang C."/>
            <person name="Chen J."/>
            <person name="Shan C."/>
            <person name="Zhang L."/>
            <person name="Zhou Y."/>
            <person name="Wang L."/>
            <person name="Guo W."/>
            <person name="Bai Y."/>
            <person name="Ruan J."/>
            <person name="Shangguan X."/>
            <person name="Mao Y."/>
            <person name="Jiang J."/>
            <person name="Zhu Y."/>
            <person name="Lei J."/>
            <person name="Kang H."/>
            <person name="Chen S."/>
            <person name="He X."/>
            <person name="Wang R."/>
            <person name="Wang Y."/>
            <person name="Chen J."/>
            <person name="Wang L."/>
            <person name="Yu S."/>
            <person name="Wang B."/>
            <person name="Wei J."/>
            <person name="Song S."/>
            <person name="Lu X."/>
            <person name="Gao Z."/>
            <person name="Gu W."/>
            <person name="Deng X."/>
            <person name="Ma D."/>
            <person name="Wang S."/>
            <person name="Liang W."/>
            <person name="Fang L."/>
            <person name="Cai C."/>
            <person name="Zhu X."/>
            <person name="Zhou B."/>
            <person name="Zhang Y."/>
            <person name="Chen Z."/>
            <person name="Xu S."/>
            <person name="Zhu R."/>
            <person name="Wang S."/>
            <person name="Zhang T."/>
            <person name="Zhao G."/>
        </authorList>
    </citation>
    <scope>NUCLEOTIDE SEQUENCE [LARGE SCALE GENOMIC DNA]</scope>
    <source>
        <strain evidence="7">cv. Xinhai21</strain>
        <tissue evidence="6">Leaf</tissue>
    </source>
</reference>
<dbReference type="SMART" id="SM00575">
    <property type="entry name" value="ZnF_PMZ"/>
    <property type="match status" value="1"/>
</dbReference>
<keyword evidence="3" id="KW-0862">Zinc</keyword>
<evidence type="ECO:0000256" key="3">
    <source>
        <dbReference type="ARBA" id="ARBA00022833"/>
    </source>
</evidence>
<evidence type="ECO:0000256" key="4">
    <source>
        <dbReference type="PROSITE-ProRule" id="PRU00325"/>
    </source>
</evidence>
<feature type="domain" description="SWIM-type" evidence="5">
    <location>
        <begin position="26"/>
        <end position="58"/>
    </location>
</feature>
<evidence type="ECO:0000256" key="2">
    <source>
        <dbReference type="ARBA" id="ARBA00022771"/>
    </source>
</evidence>
<dbReference type="EMBL" id="KZ671142">
    <property type="protein sequence ID" value="PPR81779.1"/>
    <property type="molecule type" value="Genomic_DNA"/>
</dbReference>
<accession>A0A2P5VSF3</accession>
<dbReference type="PROSITE" id="PS50966">
    <property type="entry name" value="ZF_SWIM"/>
    <property type="match status" value="1"/>
</dbReference>
<evidence type="ECO:0000313" key="6">
    <source>
        <dbReference type="EMBL" id="PPR81779.1"/>
    </source>
</evidence>
<dbReference type="GO" id="GO:0008270">
    <property type="term" value="F:zinc ion binding"/>
    <property type="evidence" value="ECO:0007669"/>
    <property type="project" value="UniProtKB-KW"/>
</dbReference>
<evidence type="ECO:0000259" key="5">
    <source>
        <dbReference type="PROSITE" id="PS50966"/>
    </source>
</evidence>
<dbReference type="Proteomes" id="UP000239757">
    <property type="component" value="Unassembled WGS sequence"/>
</dbReference>
<dbReference type="OrthoDB" id="1931668at2759"/>
<organism evidence="6 7">
    <name type="scientific">Gossypium barbadense</name>
    <name type="common">Sea Island cotton</name>
    <name type="synonym">Hibiscus barbadensis</name>
    <dbReference type="NCBI Taxonomy" id="3634"/>
    <lineage>
        <taxon>Eukaryota</taxon>
        <taxon>Viridiplantae</taxon>
        <taxon>Streptophyta</taxon>
        <taxon>Embryophyta</taxon>
        <taxon>Tracheophyta</taxon>
        <taxon>Spermatophyta</taxon>
        <taxon>Magnoliopsida</taxon>
        <taxon>eudicotyledons</taxon>
        <taxon>Gunneridae</taxon>
        <taxon>Pentapetalae</taxon>
        <taxon>rosids</taxon>
        <taxon>malvids</taxon>
        <taxon>Malvales</taxon>
        <taxon>Malvaceae</taxon>
        <taxon>Malvoideae</taxon>
        <taxon>Gossypium</taxon>
    </lineage>
</organism>
<dbReference type="InterPro" id="IPR006564">
    <property type="entry name" value="Znf_PMZ"/>
</dbReference>
<proteinExistence type="predicted"/>
<sequence>MEAGHVFVEDVKETIGHRLGISPRSYGVDLRNKRCDCRRFQTLHYPCVHVMAACAKVSLNIEKFIDEVYSFERALCVWDNEFPVLPDLST</sequence>